<dbReference type="InterPro" id="IPR004520">
    <property type="entry name" value="GTPase_MnmE"/>
</dbReference>
<keyword evidence="5 7" id="KW-0630">Potassium</keyword>
<feature type="binding site" evidence="7">
    <location>
        <position position="247"/>
    </location>
    <ligand>
        <name>K(+)</name>
        <dbReference type="ChEBI" id="CHEBI:29103"/>
    </ligand>
</feature>
<evidence type="ECO:0000256" key="7">
    <source>
        <dbReference type="HAMAP-Rule" id="MF_00379"/>
    </source>
</evidence>
<dbReference type="GO" id="GO:0046872">
    <property type="term" value="F:metal ion binding"/>
    <property type="evidence" value="ECO:0007669"/>
    <property type="project" value="UniProtKB-KW"/>
</dbReference>
<comment type="caution">
    <text evidence="7">Lacks conserved residue(s) required for the propagation of feature annotation.</text>
</comment>
<protein>
    <recommendedName>
        <fullName evidence="7">tRNA modification GTPase MnmE</fullName>
        <ecNumber evidence="7">3.6.-.-</ecNumber>
    </recommendedName>
</protein>
<feature type="binding site" evidence="7">
    <location>
        <position position="457"/>
    </location>
    <ligand>
        <name>(6S)-5-formyl-5,6,7,8-tetrahydrofolate</name>
        <dbReference type="ChEBI" id="CHEBI:57457"/>
    </ligand>
</feature>
<comment type="subcellular location">
    <subcellularLocation>
        <location evidence="7">Cytoplasm</location>
    </subcellularLocation>
</comment>
<dbReference type="Pfam" id="PF01926">
    <property type="entry name" value="MMR_HSR1"/>
    <property type="match status" value="1"/>
</dbReference>
<feature type="binding site" evidence="7">
    <location>
        <begin position="245"/>
        <end position="251"/>
    </location>
    <ligand>
        <name>GTP</name>
        <dbReference type="ChEBI" id="CHEBI:37565"/>
    </ligand>
</feature>
<dbReference type="PRINTS" id="PR00449">
    <property type="entry name" value="RASTRNSFRMNG"/>
</dbReference>
<feature type="domain" description="GTP-binding protein TrmE N-terminal" evidence="10">
    <location>
        <begin position="3"/>
        <end position="121"/>
    </location>
</feature>
<dbReference type="NCBIfam" id="TIGR00450">
    <property type="entry name" value="mnmE_trmE_thdF"/>
    <property type="match status" value="1"/>
</dbReference>
<feature type="binding site" evidence="7">
    <location>
        <position position="251"/>
    </location>
    <ligand>
        <name>Mg(2+)</name>
        <dbReference type="ChEBI" id="CHEBI:18420"/>
    </ligand>
</feature>
<dbReference type="SUPFAM" id="SSF116878">
    <property type="entry name" value="TrmE connector domain"/>
    <property type="match status" value="1"/>
</dbReference>
<feature type="binding site" evidence="7">
    <location>
        <position position="245"/>
    </location>
    <ligand>
        <name>K(+)</name>
        <dbReference type="ChEBI" id="CHEBI:29103"/>
    </ligand>
</feature>
<dbReference type="GO" id="GO:0005525">
    <property type="term" value="F:GTP binding"/>
    <property type="evidence" value="ECO:0007669"/>
    <property type="project" value="UniProtKB-UniRule"/>
</dbReference>
<evidence type="ECO:0000259" key="11">
    <source>
        <dbReference type="Pfam" id="PF12631"/>
    </source>
</evidence>
<feature type="binding site" evidence="7">
    <location>
        <begin position="226"/>
        <end position="231"/>
    </location>
    <ligand>
        <name>GTP</name>
        <dbReference type="ChEBI" id="CHEBI:37565"/>
    </ligand>
</feature>
<keyword evidence="6 7" id="KW-0342">GTP-binding</keyword>
<dbReference type="InterPro" id="IPR005225">
    <property type="entry name" value="Small_GTP-bd"/>
</dbReference>
<evidence type="ECO:0000259" key="9">
    <source>
        <dbReference type="Pfam" id="PF01926"/>
    </source>
</evidence>
<evidence type="ECO:0000256" key="1">
    <source>
        <dbReference type="ARBA" id="ARBA00011043"/>
    </source>
</evidence>
<dbReference type="GO" id="GO:0002098">
    <property type="term" value="P:tRNA wobble uridine modification"/>
    <property type="evidence" value="ECO:0007669"/>
    <property type="project" value="TreeGrafter"/>
</dbReference>
<keyword evidence="2 7" id="KW-0819">tRNA processing</keyword>
<comment type="subunit">
    <text evidence="7">Homodimer. Heterotetramer of two MnmE and two MnmG subunits.</text>
</comment>
<gene>
    <name evidence="7 12" type="primary">mnmE</name>
    <name evidence="7" type="synonym">trmE</name>
    <name evidence="12" type="ORF">ABNO52_00015</name>
</gene>
<name>A0AAU7QQG3_9FLAO</name>
<feature type="binding site" evidence="7">
    <location>
        <position position="82"/>
    </location>
    <ligand>
        <name>(6S)-5-formyl-5,6,7,8-tetrahydrofolate</name>
        <dbReference type="ChEBI" id="CHEBI:57457"/>
    </ligand>
</feature>
<sequence>MKTIVNLSTPEGTSAIAIIRLSGKKSFNIIKKIFKKKNNKKIKFKHKKIYLGNIIYKNNIIDEVIIYIYKKPKSYTGENLIEISCHGSIYIQKKLIKIIIKLGAKISLPGEFTYRAFLNKKINLLQADNINNLISSKNKIDHKIFIKQFNNNNHLLIQKIKKKIINILTYLEIKIDFSEENININNKFIYKNINNIILILKKFIKNYNFYKKNKKHYSIIILGNVNTGKSTLFNKIIKKKRAIISNIKGTTRDYIIDNIFYNNKKINIIDSAGIKKITNNIDRICINNTFKILKKINLILFIFNEKTFKKDEKLYNKVLNLLKKKNILKILNKIDIMKKKNILKNKYNNFIKISAKKNININFIFKKIKKYIKLHLNKKKKLYNKNIIINIQYINYIKSSIKNLLKAKKKIKNNSKYYDIIYINIKKSIKYLNKILGININNKIILNNIFSKFCIGK</sequence>
<comment type="function">
    <text evidence="7">Exhibits a very high intrinsic GTPase hydrolysis rate. Involved in the addition of a carboxymethylaminomethyl (cmnm) group at the wobble position (U34) of certain tRNAs, forming tRNA-cmnm(5)s(2)U34.</text>
</comment>
<dbReference type="InterPro" id="IPR018948">
    <property type="entry name" value="GTP-bd_TrmE_N"/>
</dbReference>
<dbReference type="SUPFAM" id="SSF103025">
    <property type="entry name" value="Folate-binding domain"/>
    <property type="match status" value="1"/>
</dbReference>
<comment type="cofactor">
    <cofactor evidence="7">
        <name>K(+)</name>
        <dbReference type="ChEBI" id="CHEBI:29103"/>
    </cofactor>
    <text evidence="7">Binds 1 potassium ion per subunit.</text>
</comment>
<organism evidence="12">
    <name type="scientific">Candidatus Shikimatogenerans sp. Tser</name>
    <dbReference type="NCBI Taxonomy" id="3158568"/>
    <lineage>
        <taxon>Bacteria</taxon>
        <taxon>Pseudomonadati</taxon>
        <taxon>Bacteroidota</taxon>
        <taxon>Flavobacteriia</taxon>
        <taxon>Flavobacteriales</taxon>
        <taxon>Candidatus Shikimatogenerans</taxon>
    </lineage>
</organism>
<dbReference type="InterPro" id="IPR006073">
    <property type="entry name" value="GTP-bd"/>
</dbReference>
<proteinExistence type="inferred from homology"/>
<accession>A0AAU7QQG3</accession>
<dbReference type="InterPro" id="IPR025867">
    <property type="entry name" value="MnmE_helical"/>
</dbReference>
<evidence type="ECO:0000256" key="8">
    <source>
        <dbReference type="RuleBase" id="RU003313"/>
    </source>
</evidence>
<feature type="binding site" evidence="7">
    <location>
        <position position="20"/>
    </location>
    <ligand>
        <name>(6S)-5-formyl-5,6,7,8-tetrahydrofolate</name>
        <dbReference type="ChEBI" id="CHEBI:57457"/>
    </ligand>
</feature>
<dbReference type="PANTHER" id="PTHR42714:SF2">
    <property type="entry name" value="TRNA MODIFICATION GTPASE GTPBP3, MITOCHONDRIAL"/>
    <property type="match status" value="1"/>
</dbReference>
<dbReference type="InterPro" id="IPR027417">
    <property type="entry name" value="P-loop_NTPase"/>
</dbReference>
<feature type="domain" description="G" evidence="9">
    <location>
        <begin position="219"/>
        <end position="333"/>
    </location>
</feature>
<evidence type="ECO:0000256" key="6">
    <source>
        <dbReference type="ARBA" id="ARBA00023134"/>
    </source>
</evidence>
<dbReference type="Gene3D" id="3.40.50.300">
    <property type="entry name" value="P-loop containing nucleotide triphosphate hydrolases"/>
    <property type="match status" value="1"/>
</dbReference>
<dbReference type="InterPro" id="IPR027368">
    <property type="entry name" value="MnmE_dom2"/>
</dbReference>
<evidence type="ECO:0000313" key="12">
    <source>
        <dbReference type="EMBL" id="XBT18192.1"/>
    </source>
</evidence>
<dbReference type="NCBIfam" id="TIGR00231">
    <property type="entry name" value="small_GTP"/>
    <property type="match status" value="1"/>
</dbReference>
<keyword evidence="4 7" id="KW-0460">Magnesium</keyword>
<evidence type="ECO:0000256" key="4">
    <source>
        <dbReference type="ARBA" id="ARBA00022842"/>
    </source>
</evidence>
<feature type="binding site" evidence="7">
    <location>
        <position position="230"/>
    </location>
    <ligand>
        <name>Mg(2+)</name>
        <dbReference type="ChEBI" id="CHEBI:18420"/>
    </ligand>
</feature>
<keyword evidence="7" id="KW-0378">Hydrolase</keyword>
<keyword evidence="7" id="KW-0963">Cytoplasm</keyword>
<dbReference type="Gene3D" id="1.20.120.430">
    <property type="entry name" value="tRNA modification GTPase MnmE domain 2"/>
    <property type="match status" value="1"/>
</dbReference>
<evidence type="ECO:0000256" key="5">
    <source>
        <dbReference type="ARBA" id="ARBA00022958"/>
    </source>
</evidence>
<dbReference type="GO" id="GO:0003924">
    <property type="term" value="F:GTPase activity"/>
    <property type="evidence" value="ECO:0007669"/>
    <property type="project" value="UniProtKB-UniRule"/>
</dbReference>
<feature type="binding site" evidence="7">
    <location>
        <position position="250"/>
    </location>
    <ligand>
        <name>K(+)</name>
        <dbReference type="ChEBI" id="CHEBI:29103"/>
    </ligand>
</feature>
<keyword evidence="3 7" id="KW-0547">Nucleotide-binding</keyword>
<dbReference type="SUPFAM" id="SSF52540">
    <property type="entry name" value="P-loop containing nucleoside triphosphate hydrolases"/>
    <property type="match status" value="1"/>
</dbReference>
<dbReference type="Pfam" id="PF10396">
    <property type="entry name" value="TrmE_N"/>
    <property type="match status" value="1"/>
</dbReference>
<feature type="binding site" evidence="7">
    <location>
        <begin position="270"/>
        <end position="273"/>
    </location>
    <ligand>
        <name>GTP</name>
        <dbReference type="ChEBI" id="CHEBI:37565"/>
    </ligand>
</feature>
<dbReference type="GO" id="GO:0005829">
    <property type="term" value="C:cytosol"/>
    <property type="evidence" value="ECO:0007669"/>
    <property type="project" value="TreeGrafter"/>
</dbReference>
<evidence type="ECO:0000256" key="3">
    <source>
        <dbReference type="ARBA" id="ARBA00022741"/>
    </source>
</evidence>
<feature type="binding site" evidence="7">
    <location>
        <position position="121"/>
    </location>
    <ligand>
        <name>(6S)-5-formyl-5,6,7,8-tetrahydrofolate</name>
        <dbReference type="ChEBI" id="CHEBI:57457"/>
    </ligand>
</feature>
<dbReference type="GO" id="GO:0030488">
    <property type="term" value="P:tRNA methylation"/>
    <property type="evidence" value="ECO:0007669"/>
    <property type="project" value="TreeGrafter"/>
</dbReference>
<comment type="similarity">
    <text evidence="1 7 8">Belongs to the TRAFAC class TrmE-Era-EngA-EngB-Septin-like GTPase superfamily. TrmE GTPase family.</text>
</comment>
<dbReference type="Gene3D" id="3.30.1360.120">
    <property type="entry name" value="Probable tRNA modification gtpase trme, domain 1"/>
    <property type="match status" value="1"/>
</dbReference>
<feature type="domain" description="MnmE helical" evidence="11">
    <location>
        <begin position="124"/>
        <end position="454"/>
    </location>
</feature>
<dbReference type="Pfam" id="PF12631">
    <property type="entry name" value="MnmE_helical"/>
    <property type="match status" value="1"/>
</dbReference>
<dbReference type="AlphaFoldDB" id="A0AAU7QQG3"/>
<dbReference type="PANTHER" id="PTHR42714">
    <property type="entry name" value="TRNA MODIFICATION GTPASE GTPBP3"/>
    <property type="match status" value="1"/>
</dbReference>
<dbReference type="CDD" id="cd14858">
    <property type="entry name" value="TrmE_N"/>
    <property type="match status" value="1"/>
</dbReference>
<dbReference type="EMBL" id="CP157893">
    <property type="protein sequence ID" value="XBT18192.1"/>
    <property type="molecule type" value="Genomic_DNA"/>
</dbReference>
<evidence type="ECO:0000256" key="2">
    <source>
        <dbReference type="ARBA" id="ARBA00022694"/>
    </source>
</evidence>
<evidence type="ECO:0000259" key="10">
    <source>
        <dbReference type="Pfam" id="PF10396"/>
    </source>
</evidence>
<feature type="binding site" evidence="7">
    <location>
        <position position="226"/>
    </location>
    <ligand>
        <name>K(+)</name>
        <dbReference type="ChEBI" id="CHEBI:29103"/>
    </ligand>
</feature>
<dbReference type="HAMAP" id="MF_00379">
    <property type="entry name" value="GTPase_MnmE"/>
    <property type="match status" value="1"/>
</dbReference>
<dbReference type="InterPro" id="IPR027266">
    <property type="entry name" value="TrmE/GcvT-like"/>
</dbReference>
<dbReference type="EC" id="3.6.-.-" evidence="7"/>
<reference evidence="12" key="1">
    <citation type="submission" date="2024-06" db="EMBL/GenBank/DDBJ databases">
        <title>Diversity, functionality, and evolutionary history of bacterial symbionts in false click beetles (Coleoptera, Throscidae).</title>
        <authorList>
            <person name="Wierz J.C."/>
            <person name="Malm H."/>
            <person name="Kaltenpoth M."/>
            <person name="Engl T."/>
        </authorList>
    </citation>
    <scope>NUCLEOTIDE SEQUENCE</scope>
    <source>
        <strain evidence="12">Tser</strain>
    </source>
</reference>
<keyword evidence="7" id="KW-0479">Metal-binding</keyword>